<keyword evidence="1" id="KW-0812">Transmembrane</keyword>
<feature type="transmembrane region" description="Helical" evidence="1">
    <location>
        <begin position="76"/>
        <end position="97"/>
    </location>
</feature>
<dbReference type="RefSeq" id="WP_343772929.1">
    <property type="nucleotide sequence ID" value="NZ_BAAADV010000001.1"/>
</dbReference>
<dbReference type="AlphaFoldDB" id="A0AAV3T8I7"/>
<keyword evidence="1" id="KW-0472">Membrane</keyword>
<protein>
    <recommendedName>
        <fullName evidence="4">HAMP domain-containing protein</fullName>
    </recommendedName>
</protein>
<evidence type="ECO:0000256" key="1">
    <source>
        <dbReference type="SAM" id="Phobius"/>
    </source>
</evidence>
<accession>A0AAV3T8I7</accession>
<sequence>MDEWRGRVDELLYAGESIEERVEIGDAEVVVTTHRVLALTPSGDGERYRAIDRPNVLGASIDADGDRGHVLTAGKAALVAALLFALDAAVDLGGLLSMPSSGAPPGAAGALEAVTSALALVDLLLTLAWALPAVVALAFLVRYIVGRRPALRIEIAGTDDVVIPAGENPPLERLERALDFDES</sequence>
<evidence type="ECO:0000313" key="2">
    <source>
        <dbReference type="EMBL" id="GAA0667429.1"/>
    </source>
</evidence>
<keyword evidence="3" id="KW-1185">Reference proteome</keyword>
<evidence type="ECO:0008006" key="4">
    <source>
        <dbReference type="Google" id="ProtNLM"/>
    </source>
</evidence>
<evidence type="ECO:0000313" key="3">
    <source>
        <dbReference type="Proteomes" id="UP001500420"/>
    </source>
</evidence>
<reference evidence="2 3" key="1">
    <citation type="journal article" date="2019" name="Int. J. Syst. Evol. Microbiol.">
        <title>The Global Catalogue of Microorganisms (GCM) 10K type strain sequencing project: providing services to taxonomists for standard genome sequencing and annotation.</title>
        <authorList>
            <consortium name="The Broad Institute Genomics Platform"/>
            <consortium name="The Broad Institute Genome Sequencing Center for Infectious Disease"/>
            <person name="Wu L."/>
            <person name="Ma J."/>
        </authorList>
    </citation>
    <scope>NUCLEOTIDE SEQUENCE [LARGE SCALE GENOMIC DNA]</scope>
    <source>
        <strain evidence="2 3">JCM 16328</strain>
    </source>
</reference>
<gene>
    <name evidence="2" type="ORF">GCM10009020_11210</name>
</gene>
<dbReference type="EMBL" id="BAAADV010000001">
    <property type="protein sequence ID" value="GAA0667429.1"/>
    <property type="molecule type" value="Genomic_DNA"/>
</dbReference>
<organism evidence="2 3">
    <name type="scientific">Natronoarchaeum mannanilyticum</name>
    <dbReference type="NCBI Taxonomy" id="926360"/>
    <lineage>
        <taxon>Archaea</taxon>
        <taxon>Methanobacteriati</taxon>
        <taxon>Methanobacteriota</taxon>
        <taxon>Stenosarchaea group</taxon>
        <taxon>Halobacteria</taxon>
        <taxon>Halobacteriales</taxon>
        <taxon>Natronoarchaeaceae</taxon>
    </lineage>
</organism>
<name>A0AAV3T8I7_9EURY</name>
<comment type="caution">
    <text evidence="2">The sequence shown here is derived from an EMBL/GenBank/DDBJ whole genome shotgun (WGS) entry which is preliminary data.</text>
</comment>
<dbReference type="Proteomes" id="UP001500420">
    <property type="component" value="Unassembled WGS sequence"/>
</dbReference>
<keyword evidence="1" id="KW-1133">Transmembrane helix</keyword>
<feature type="transmembrane region" description="Helical" evidence="1">
    <location>
        <begin position="117"/>
        <end position="145"/>
    </location>
</feature>
<proteinExistence type="predicted"/>